<reference evidence="2" key="1">
    <citation type="submission" date="2016-01" db="EMBL/GenBank/DDBJ databases">
        <authorList>
            <person name="Mitreva M."/>
            <person name="Pepin K.H."/>
            <person name="Mihindukulasuriya K.A."/>
            <person name="Fulton R."/>
            <person name="Fronick C."/>
            <person name="O'Laughlin M."/>
            <person name="Miner T."/>
            <person name="Herter B."/>
            <person name="Rosa B.A."/>
            <person name="Cordes M."/>
            <person name="Tomlinson C."/>
            <person name="Wollam A."/>
            <person name="Palsikar V.B."/>
            <person name="Mardis E.R."/>
            <person name="Wilson R.K."/>
        </authorList>
    </citation>
    <scope>NUCLEOTIDE SEQUENCE [LARGE SCALE GENOMIC DNA]</scope>
    <source>
        <strain evidence="2">DNF00019</strain>
    </source>
</reference>
<accession>A0A133XPR4</accession>
<name>A0A133XPR4_9ACTN</name>
<gene>
    <name evidence="1" type="ORF">HMPREF3192_01294</name>
</gene>
<keyword evidence="2" id="KW-1185">Reference proteome</keyword>
<organism evidence="1 2">
    <name type="scientific">Atopobium deltae</name>
    <dbReference type="NCBI Taxonomy" id="1393034"/>
    <lineage>
        <taxon>Bacteria</taxon>
        <taxon>Bacillati</taxon>
        <taxon>Actinomycetota</taxon>
        <taxon>Coriobacteriia</taxon>
        <taxon>Coriobacteriales</taxon>
        <taxon>Atopobiaceae</taxon>
        <taxon>Atopobium</taxon>
    </lineage>
</organism>
<sequence length="52" mass="5847">MTANSSAANSTDAIPNLQERLVLSTFFYDQRLRSHSNLLTVALPSKVLRREL</sequence>
<dbReference type="Proteomes" id="UP000070675">
    <property type="component" value="Unassembled WGS sequence"/>
</dbReference>
<dbReference type="EMBL" id="LSCR01000042">
    <property type="protein sequence ID" value="KXB32925.1"/>
    <property type="molecule type" value="Genomic_DNA"/>
</dbReference>
<protein>
    <submittedName>
        <fullName evidence="1">Uncharacterized protein</fullName>
    </submittedName>
</protein>
<proteinExistence type="predicted"/>
<comment type="caution">
    <text evidence="1">The sequence shown here is derived from an EMBL/GenBank/DDBJ whole genome shotgun (WGS) entry which is preliminary data.</text>
</comment>
<evidence type="ECO:0000313" key="1">
    <source>
        <dbReference type="EMBL" id="KXB32925.1"/>
    </source>
</evidence>
<dbReference type="AlphaFoldDB" id="A0A133XPR4"/>
<evidence type="ECO:0000313" key="2">
    <source>
        <dbReference type="Proteomes" id="UP000070675"/>
    </source>
</evidence>